<gene>
    <name evidence="1" type="ORF">LE190_07940</name>
</gene>
<evidence type="ECO:0000313" key="1">
    <source>
        <dbReference type="EMBL" id="MCA1855855.1"/>
    </source>
</evidence>
<accession>A0ABS7Y841</accession>
<dbReference type="Proteomes" id="UP001198602">
    <property type="component" value="Unassembled WGS sequence"/>
</dbReference>
<keyword evidence="2" id="KW-1185">Reference proteome</keyword>
<evidence type="ECO:0000313" key="2">
    <source>
        <dbReference type="Proteomes" id="UP001198602"/>
    </source>
</evidence>
<organism evidence="1 2">
    <name type="scientific">Massilia hydrophila</name>
    <dbReference type="NCBI Taxonomy" id="3044279"/>
    <lineage>
        <taxon>Bacteria</taxon>
        <taxon>Pseudomonadati</taxon>
        <taxon>Pseudomonadota</taxon>
        <taxon>Betaproteobacteria</taxon>
        <taxon>Burkholderiales</taxon>
        <taxon>Oxalobacteraceae</taxon>
        <taxon>Telluria group</taxon>
        <taxon>Massilia</taxon>
    </lineage>
</organism>
<dbReference type="RefSeq" id="WP_225238220.1">
    <property type="nucleotide sequence ID" value="NZ_JAHYBX010000002.1"/>
</dbReference>
<comment type="caution">
    <text evidence="1">The sequence shown here is derived from an EMBL/GenBank/DDBJ whole genome shotgun (WGS) entry which is preliminary data.</text>
</comment>
<proteinExistence type="predicted"/>
<reference evidence="1 2" key="1">
    <citation type="submission" date="2021-07" db="EMBL/GenBank/DDBJ databases">
        <title>Characterization of Violacein-producing bacteria and related species.</title>
        <authorList>
            <person name="Wilson H.S."/>
            <person name="De Leon M.E."/>
        </authorList>
    </citation>
    <scope>NUCLEOTIDE SEQUENCE [LARGE SCALE GENOMIC DNA]</scope>
    <source>
        <strain evidence="1 2">HSC-2F05</strain>
    </source>
</reference>
<dbReference type="EMBL" id="JAHYBX010000002">
    <property type="protein sequence ID" value="MCA1855855.1"/>
    <property type="molecule type" value="Genomic_DNA"/>
</dbReference>
<sequence>MRVMIHPDPIARLLASVADLLAAARARHEAAGTEAALQAATRFVDSFDAPPPVGAGFKYLPPEARALHADVLGRHGQDGATAFLFVALLVALERSLASPRLQQLPARVLAHQLRHYERIVTDPEPTMQACVLDSDLFLKEFGLASLRMVAAGSNLVDVNSGVGRSLLWKNGLRDLPRRLTIFARLGGFRPFFEIHAHKFHMAEFNEAGRNECYRCCAELYALHPEVRGMMAGSWFYDPVVARISPRLAYLREVPERGGAHVLFDSFNEEAAGNAVAASATRRKLVESGQYRPAGYVLLWPRARQIAWARAEGAA</sequence>
<protein>
    <submittedName>
        <fullName evidence="1">Uncharacterized protein</fullName>
    </submittedName>
</protein>
<name>A0ABS7Y841_9BURK</name>